<keyword evidence="4" id="KW-1185">Reference proteome</keyword>
<dbReference type="Gene3D" id="1.25.10.10">
    <property type="entry name" value="Leucine-rich Repeat Variant"/>
    <property type="match status" value="1"/>
</dbReference>
<dbReference type="InterPro" id="IPR011989">
    <property type="entry name" value="ARM-like"/>
</dbReference>
<evidence type="ECO:0000313" key="3">
    <source>
        <dbReference type="EMBL" id="QDU29888.1"/>
    </source>
</evidence>
<dbReference type="InterPro" id="IPR036844">
    <property type="entry name" value="Hint_dom_sf"/>
</dbReference>
<sequence length="597" mass="65583">MSAHAWRSAFGLRFVPSFVAAWVFIAAGSAKAVDTGGAAAEKSAENAVREALQREVYGLDGDRQTLLSKATSTAPDFAPARWHQGYVKSPTGEWTKAGDKLDARRQALLAQYEKRRGEAGSTVADQLELADWCNKHLLKEQERVHLLRVCELSPDHPSARQRLGFTRSGREWISREDRLKQEQRDEAVRVATAKWTPVITRYAGQLSSADQGKRKYAVDQLKQIHDPGALPTLQAIVGAKGETYELLVVEITAQMTDPAATAALARHAVFSPSLRVRQAAAEKLKTAEPDRFIPLLVSSMYTPVVSQVAMVSLPSGRIGYRHEFLREGAEKQERLILDTEYRRQNTGGSGRDAAAVAMIEASATAQALERAAERQNQTTRALNDRIAWVLTQATGAKLPAVPDEWWAWWNNENEVFFVGSKPVDTIQLSRNVTVADPDPDPVPGGGAQDCLLAGTPVWTEQGKVAIEQMRAGDLVLSRDVESGELTYKPVIRTTVRPEGQLVRIEVGNETFETSGGHLFWVSGEGWLRARKLRPGMVLHTADGPARVTSVAPGQTAVTYNLVVADFNTYFVGEQKILSHDNTVRRVTRAIVPGLQAD</sequence>
<gene>
    <name evidence="3" type="ORF">ETAA8_50040</name>
</gene>
<organism evidence="3 4">
    <name type="scientific">Anatilimnocola aggregata</name>
    <dbReference type="NCBI Taxonomy" id="2528021"/>
    <lineage>
        <taxon>Bacteria</taxon>
        <taxon>Pseudomonadati</taxon>
        <taxon>Planctomycetota</taxon>
        <taxon>Planctomycetia</taxon>
        <taxon>Pirellulales</taxon>
        <taxon>Pirellulaceae</taxon>
        <taxon>Anatilimnocola</taxon>
    </lineage>
</organism>
<dbReference type="RefSeq" id="WP_145094425.1">
    <property type="nucleotide sequence ID" value="NZ_CP036274.1"/>
</dbReference>
<keyword evidence="1" id="KW-0175">Coiled coil</keyword>
<dbReference type="SMART" id="SM00306">
    <property type="entry name" value="HintN"/>
    <property type="match status" value="1"/>
</dbReference>
<evidence type="ECO:0000313" key="4">
    <source>
        <dbReference type="Proteomes" id="UP000315017"/>
    </source>
</evidence>
<feature type="coiled-coil region" evidence="1">
    <location>
        <begin position="358"/>
        <end position="385"/>
    </location>
</feature>
<dbReference type="SUPFAM" id="SSF48371">
    <property type="entry name" value="ARM repeat"/>
    <property type="match status" value="1"/>
</dbReference>
<protein>
    <recommendedName>
        <fullName evidence="2">Hint domain-containing protein</fullName>
    </recommendedName>
</protein>
<feature type="domain" description="Hint" evidence="2">
    <location>
        <begin position="448"/>
        <end position="542"/>
    </location>
</feature>
<dbReference type="AlphaFoldDB" id="A0A517YI39"/>
<dbReference type="InterPro" id="IPR003587">
    <property type="entry name" value="Hint_dom_N"/>
</dbReference>
<dbReference type="KEGG" id="aagg:ETAA8_50040"/>
<proteinExistence type="predicted"/>
<evidence type="ECO:0000256" key="1">
    <source>
        <dbReference type="SAM" id="Coils"/>
    </source>
</evidence>
<dbReference type="Pfam" id="PF07591">
    <property type="entry name" value="PT-HINT"/>
    <property type="match status" value="1"/>
</dbReference>
<name>A0A517YI39_9BACT</name>
<dbReference type="Gene3D" id="2.170.16.10">
    <property type="entry name" value="Hedgehog/Intein (Hint) domain"/>
    <property type="match status" value="1"/>
</dbReference>
<dbReference type="OrthoDB" id="285999at2"/>
<dbReference type="InterPro" id="IPR016024">
    <property type="entry name" value="ARM-type_fold"/>
</dbReference>
<evidence type="ECO:0000259" key="2">
    <source>
        <dbReference type="SMART" id="SM00306"/>
    </source>
</evidence>
<dbReference type="SUPFAM" id="SSF51294">
    <property type="entry name" value="Hedgehog/intein (Hint) domain"/>
    <property type="match status" value="1"/>
</dbReference>
<dbReference type="Proteomes" id="UP000315017">
    <property type="component" value="Chromosome"/>
</dbReference>
<accession>A0A517YI39</accession>
<reference evidence="3 4" key="1">
    <citation type="submission" date="2019-02" db="EMBL/GenBank/DDBJ databases">
        <title>Deep-cultivation of Planctomycetes and their phenomic and genomic characterization uncovers novel biology.</title>
        <authorList>
            <person name="Wiegand S."/>
            <person name="Jogler M."/>
            <person name="Boedeker C."/>
            <person name="Pinto D."/>
            <person name="Vollmers J."/>
            <person name="Rivas-Marin E."/>
            <person name="Kohn T."/>
            <person name="Peeters S.H."/>
            <person name="Heuer A."/>
            <person name="Rast P."/>
            <person name="Oberbeckmann S."/>
            <person name="Bunk B."/>
            <person name="Jeske O."/>
            <person name="Meyerdierks A."/>
            <person name="Storesund J.E."/>
            <person name="Kallscheuer N."/>
            <person name="Luecker S."/>
            <person name="Lage O.M."/>
            <person name="Pohl T."/>
            <person name="Merkel B.J."/>
            <person name="Hornburger P."/>
            <person name="Mueller R.-W."/>
            <person name="Bruemmer F."/>
            <person name="Labrenz M."/>
            <person name="Spormann A.M."/>
            <person name="Op den Camp H."/>
            <person name="Overmann J."/>
            <person name="Amann R."/>
            <person name="Jetten M.S.M."/>
            <person name="Mascher T."/>
            <person name="Medema M.H."/>
            <person name="Devos D.P."/>
            <person name="Kaster A.-K."/>
            <person name="Ovreas L."/>
            <person name="Rohde M."/>
            <person name="Galperin M.Y."/>
            <person name="Jogler C."/>
        </authorList>
    </citation>
    <scope>NUCLEOTIDE SEQUENCE [LARGE SCALE GENOMIC DNA]</scope>
    <source>
        <strain evidence="3 4">ETA_A8</strain>
    </source>
</reference>
<dbReference type="EMBL" id="CP036274">
    <property type="protein sequence ID" value="QDU29888.1"/>
    <property type="molecule type" value="Genomic_DNA"/>
</dbReference>